<reference evidence="12" key="1">
    <citation type="journal article" date="2020" name="mSystems">
        <title>Genome- and Community-Level Interaction Insights into Carbon Utilization and Element Cycling Functions of Hydrothermarchaeota in Hydrothermal Sediment.</title>
        <authorList>
            <person name="Zhou Z."/>
            <person name="Liu Y."/>
            <person name="Xu W."/>
            <person name="Pan J."/>
            <person name="Luo Z.H."/>
            <person name="Li M."/>
        </authorList>
    </citation>
    <scope>NUCLEOTIDE SEQUENCE [LARGE SCALE GENOMIC DNA]</scope>
    <source>
        <strain evidence="12">SpSt-767</strain>
    </source>
</reference>
<comment type="caution">
    <text evidence="12">The sequence shown here is derived from an EMBL/GenBank/DDBJ whole genome shotgun (WGS) entry which is preliminary data.</text>
</comment>
<evidence type="ECO:0000256" key="6">
    <source>
        <dbReference type="ARBA" id="ARBA00022989"/>
    </source>
</evidence>
<comment type="similarity">
    <text evidence="9 10 11">Belongs to the MurJ/MviN family.</text>
</comment>
<keyword evidence="7 10" id="KW-0472">Membrane</keyword>
<feature type="transmembrane region" description="Helical" evidence="10">
    <location>
        <begin position="142"/>
        <end position="160"/>
    </location>
</feature>
<dbReference type="PANTHER" id="PTHR47019">
    <property type="entry name" value="LIPID II FLIPPASE MURJ"/>
    <property type="match status" value="1"/>
</dbReference>
<comment type="subcellular location">
    <subcellularLocation>
        <location evidence="1 10">Cell membrane</location>
        <topology evidence="1 10">Multi-pass membrane protein</topology>
    </subcellularLocation>
</comment>
<feature type="transmembrane region" description="Helical" evidence="10">
    <location>
        <begin position="280"/>
        <end position="304"/>
    </location>
</feature>
<dbReference type="AlphaFoldDB" id="A0A7V6A3B6"/>
<dbReference type="CDD" id="cd13123">
    <property type="entry name" value="MATE_MurJ_like"/>
    <property type="match status" value="1"/>
</dbReference>
<name>A0A7V6A3B6_9BACT</name>
<accession>A0A7V6A3B6</accession>
<dbReference type="EMBL" id="DTGR01000118">
    <property type="protein sequence ID" value="HHS29477.1"/>
    <property type="molecule type" value="Genomic_DNA"/>
</dbReference>
<feature type="transmembrane region" description="Helical" evidence="10">
    <location>
        <begin position="92"/>
        <end position="114"/>
    </location>
</feature>
<keyword evidence="10 11" id="KW-0813">Transport</keyword>
<evidence type="ECO:0000256" key="5">
    <source>
        <dbReference type="ARBA" id="ARBA00022984"/>
    </source>
</evidence>
<organism evidence="12">
    <name type="scientific">Desulfobacca acetoxidans</name>
    <dbReference type="NCBI Taxonomy" id="60893"/>
    <lineage>
        <taxon>Bacteria</taxon>
        <taxon>Pseudomonadati</taxon>
        <taxon>Thermodesulfobacteriota</taxon>
        <taxon>Desulfobaccia</taxon>
        <taxon>Desulfobaccales</taxon>
        <taxon>Desulfobaccaceae</taxon>
        <taxon>Desulfobacca</taxon>
    </lineage>
</organism>
<feature type="transmembrane region" description="Helical" evidence="10">
    <location>
        <begin position="422"/>
        <end position="443"/>
    </location>
</feature>
<feature type="transmembrane region" description="Helical" evidence="10">
    <location>
        <begin position="367"/>
        <end position="389"/>
    </location>
</feature>
<dbReference type="NCBIfam" id="TIGR01695">
    <property type="entry name" value="murJ_mviN"/>
    <property type="match status" value="1"/>
</dbReference>
<evidence type="ECO:0000256" key="10">
    <source>
        <dbReference type="HAMAP-Rule" id="MF_02078"/>
    </source>
</evidence>
<feature type="transmembrane region" description="Helical" evidence="10">
    <location>
        <begin position="491"/>
        <end position="514"/>
    </location>
</feature>
<feature type="transmembrane region" description="Helical" evidence="10">
    <location>
        <begin position="463"/>
        <end position="484"/>
    </location>
</feature>
<keyword evidence="2 10" id="KW-1003">Cell membrane</keyword>
<feature type="transmembrane region" description="Helical" evidence="10">
    <location>
        <begin position="324"/>
        <end position="346"/>
    </location>
</feature>
<feature type="transmembrane region" description="Helical" evidence="10">
    <location>
        <begin position="395"/>
        <end position="415"/>
    </location>
</feature>
<evidence type="ECO:0000256" key="7">
    <source>
        <dbReference type="ARBA" id="ARBA00023136"/>
    </source>
</evidence>
<dbReference type="InterPro" id="IPR004268">
    <property type="entry name" value="MurJ"/>
</dbReference>
<dbReference type="GO" id="GO:0008360">
    <property type="term" value="P:regulation of cell shape"/>
    <property type="evidence" value="ECO:0007669"/>
    <property type="project" value="UniProtKB-UniRule"/>
</dbReference>
<evidence type="ECO:0000256" key="9">
    <source>
        <dbReference type="ARBA" id="ARBA00061532"/>
    </source>
</evidence>
<proteinExistence type="inferred from homology"/>
<dbReference type="PIRSF" id="PIRSF002869">
    <property type="entry name" value="MviN"/>
    <property type="match status" value="1"/>
</dbReference>
<comment type="pathway">
    <text evidence="10">Cell wall biogenesis; peptidoglycan biosynthesis.</text>
</comment>
<keyword evidence="6 10" id="KW-1133">Transmembrane helix</keyword>
<dbReference type="HAMAP" id="MF_02078">
    <property type="entry name" value="MurJ_MviN"/>
    <property type="match status" value="1"/>
</dbReference>
<dbReference type="GO" id="GO:0015648">
    <property type="term" value="F:lipid-linked peptidoglycan transporter activity"/>
    <property type="evidence" value="ECO:0007669"/>
    <property type="project" value="UniProtKB-UniRule"/>
</dbReference>
<evidence type="ECO:0000256" key="8">
    <source>
        <dbReference type="ARBA" id="ARBA00060041"/>
    </source>
</evidence>
<evidence type="ECO:0000256" key="2">
    <source>
        <dbReference type="ARBA" id="ARBA00022475"/>
    </source>
</evidence>
<evidence type="ECO:0000256" key="1">
    <source>
        <dbReference type="ARBA" id="ARBA00004651"/>
    </source>
</evidence>
<feature type="transmembrane region" description="Helical" evidence="10">
    <location>
        <begin position="166"/>
        <end position="191"/>
    </location>
</feature>
<evidence type="ECO:0000313" key="12">
    <source>
        <dbReference type="EMBL" id="HHS29477.1"/>
    </source>
</evidence>
<comment type="function">
    <text evidence="8 10 11">Involved in peptidoglycan biosynthesis. Transports lipid-linked peptidoglycan precursors from the inner to the outer leaflet of the cytoplasmic membrane.</text>
</comment>
<dbReference type="PRINTS" id="PR01806">
    <property type="entry name" value="VIRFACTRMVIN"/>
</dbReference>
<evidence type="ECO:0000256" key="4">
    <source>
        <dbReference type="ARBA" id="ARBA00022960"/>
    </source>
</evidence>
<gene>
    <name evidence="10 12" type="primary">murJ</name>
    <name evidence="12" type="ORF">ENV52_07240</name>
</gene>
<feature type="transmembrane region" description="Helical" evidence="10">
    <location>
        <begin position="242"/>
        <end position="268"/>
    </location>
</feature>
<dbReference type="GO" id="GO:0034204">
    <property type="term" value="P:lipid translocation"/>
    <property type="evidence" value="ECO:0007669"/>
    <property type="project" value="TreeGrafter"/>
</dbReference>
<protein>
    <recommendedName>
        <fullName evidence="10">Probable lipid II flippase MurJ</fullName>
    </recommendedName>
</protein>
<dbReference type="Pfam" id="PF03023">
    <property type="entry name" value="MurJ"/>
    <property type="match status" value="1"/>
</dbReference>
<dbReference type="InterPro" id="IPR051050">
    <property type="entry name" value="Lipid_II_flippase_MurJ/MviN"/>
</dbReference>
<keyword evidence="4 10" id="KW-0133">Cell shape</keyword>
<dbReference type="GO" id="GO:0071555">
    <property type="term" value="P:cell wall organization"/>
    <property type="evidence" value="ECO:0007669"/>
    <property type="project" value="UniProtKB-UniRule"/>
</dbReference>
<keyword evidence="3 10" id="KW-0812">Transmembrane</keyword>
<evidence type="ECO:0000256" key="3">
    <source>
        <dbReference type="ARBA" id="ARBA00022692"/>
    </source>
</evidence>
<dbReference type="UniPathway" id="UPA00219"/>
<feature type="transmembrane region" description="Helical" evidence="10">
    <location>
        <begin position="36"/>
        <end position="56"/>
    </location>
</feature>
<dbReference type="PANTHER" id="PTHR47019:SF1">
    <property type="entry name" value="LIPID II FLIPPASE MURJ"/>
    <property type="match status" value="1"/>
</dbReference>
<keyword evidence="5 10" id="KW-0573">Peptidoglycan synthesis</keyword>
<dbReference type="GO" id="GO:0009252">
    <property type="term" value="P:peptidoglycan biosynthetic process"/>
    <property type="evidence" value="ECO:0007669"/>
    <property type="project" value="UniProtKB-UniRule"/>
</dbReference>
<sequence length="534" mass="57548">MNQSSQNHTGKIARAAGSMSVAVLLSRVLGLVREQVLAALFGAGYAIDAFVVAFRIPNLLRDLFAEGALSTAFVTVFTHHDQKLGPERTWRLANNVIACLAILVGSISLLGMIFSPRLVELMAPDFGLVPGKIQLTSTMTRIMFPFLLLVSLAAVVMGILNTKEKFFIPALSSSFFNLGSIVIGVGLALLLPHFGVSAIEGMAWGALAGGLMQLLVQVPQLRRVGFRLQLVLDWRDEGLRQIFRLMLPAVVGLSASQINVFINTFYASSCQQGSVSWLNYAYRLVHLPQGLFGVALSVATLPMVSRFAAHRDLTAMKEAFSSSLSLAMLLTLPAAAGLMALADPICAVIFQHGRFTALDTHQTAAALILYCLGLFAFAGVKILVPVFYALDDTKIPVIGSFITVAANIALINLTITPMGHRAIALSTSLSMMVNLLFLGAMLYRKVEGYALKDLMTTLMKVTGASALMGLAVWGFYSVAAAWLGKSLFREMLALGGSIFLGVALYLSLIFPLHIPEFQFLLGGLKARWGRSRGE</sequence>
<evidence type="ECO:0000256" key="11">
    <source>
        <dbReference type="PIRNR" id="PIRNR002869"/>
    </source>
</evidence>
<feature type="transmembrane region" description="Helical" evidence="10">
    <location>
        <begin position="203"/>
        <end position="222"/>
    </location>
</feature>
<feature type="transmembrane region" description="Helical" evidence="10">
    <location>
        <begin position="12"/>
        <end position="30"/>
    </location>
</feature>
<keyword evidence="10 11" id="KW-0961">Cell wall biogenesis/degradation</keyword>
<dbReference type="GO" id="GO:0005886">
    <property type="term" value="C:plasma membrane"/>
    <property type="evidence" value="ECO:0007669"/>
    <property type="project" value="UniProtKB-SubCell"/>
</dbReference>